<dbReference type="Proteomes" id="UP000636800">
    <property type="component" value="Unassembled WGS sequence"/>
</dbReference>
<dbReference type="EMBL" id="JADCNL010000004">
    <property type="protein sequence ID" value="KAG0484764.1"/>
    <property type="molecule type" value="Genomic_DNA"/>
</dbReference>
<evidence type="ECO:0000313" key="2">
    <source>
        <dbReference type="Proteomes" id="UP000636800"/>
    </source>
</evidence>
<reference evidence="1 2" key="1">
    <citation type="journal article" date="2020" name="Nat. Food">
        <title>A phased Vanilla planifolia genome enables genetic improvement of flavour and production.</title>
        <authorList>
            <person name="Hasing T."/>
            <person name="Tang H."/>
            <person name="Brym M."/>
            <person name="Khazi F."/>
            <person name="Huang T."/>
            <person name="Chambers A.H."/>
        </authorList>
    </citation>
    <scope>NUCLEOTIDE SEQUENCE [LARGE SCALE GENOMIC DNA]</scope>
    <source>
        <tissue evidence="1">Leaf</tissue>
    </source>
</reference>
<dbReference type="OrthoDB" id="447842at2759"/>
<dbReference type="AlphaFoldDB" id="A0A835V2B7"/>
<gene>
    <name evidence="1" type="ORF">HPP92_008843</name>
</gene>
<accession>A0A835V2B7</accession>
<keyword evidence="2" id="KW-1185">Reference proteome</keyword>
<comment type="caution">
    <text evidence="1">The sequence shown here is derived from an EMBL/GenBank/DDBJ whole genome shotgun (WGS) entry which is preliminary data.</text>
</comment>
<protein>
    <submittedName>
        <fullName evidence="1">Uncharacterized protein</fullName>
    </submittedName>
</protein>
<sequence length="110" mass="11811">MVSMATRGPCPSKALKVVQERDELRHLVACNRHAVGGRLVGFATGTGFQDLETDTVGVGGGARRQGGGMVVMMDSSGEDDATTEDVIVGCGKKRRWMQEVGYVRFDECFA</sequence>
<name>A0A835V2B7_VANPL</name>
<organism evidence="1 2">
    <name type="scientific">Vanilla planifolia</name>
    <name type="common">Vanilla</name>
    <dbReference type="NCBI Taxonomy" id="51239"/>
    <lineage>
        <taxon>Eukaryota</taxon>
        <taxon>Viridiplantae</taxon>
        <taxon>Streptophyta</taxon>
        <taxon>Embryophyta</taxon>
        <taxon>Tracheophyta</taxon>
        <taxon>Spermatophyta</taxon>
        <taxon>Magnoliopsida</taxon>
        <taxon>Liliopsida</taxon>
        <taxon>Asparagales</taxon>
        <taxon>Orchidaceae</taxon>
        <taxon>Vanilloideae</taxon>
        <taxon>Vanilleae</taxon>
        <taxon>Vanilla</taxon>
    </lineage>
</organism>
<proteinExistence type="predicted"/>
<evidence type="ECO:0000313" key="1">
    <source>
        <dbReference type="EMBL" id="KAG0484764.1"/>
    </source>
</evidence>